<feature type="region of interest" description="Disordered" evidence="2">
    <location>
        <begin position="134"/>
        <end position="158"/>
    </location>
</feature>
<dbReference type="Pfam" id="PF07938">
    <property type="entry name" value="Fungal_lectin"/>
    <property type="match status" value="1"/>
</dbReference>
<comment type="similarity">
    <text evidence="1">Belongs to the fungal fucose-specific lectin family.</text>
</comment>
<name>A0A4P7NEQ3_PYROR</name>
<organism evidence="4 5">
    <name type="scientific">Pyricularia oryzae</name>
    <name type="common">Rice blast fungus</name>
    <name type="synonym">Magnaporthe oryzae</name>
    <dbReference type="NCBI Taxonomy" id="318829"/>
    <lineage>
        <taxon>Eukaryota</taxon>
        <taxon>Fungi</taxon>
        <taxon>Dikarya</taxon>
        <taxon>Ascomycota</taxon>
        <taxon>Pezizomycotina</taxon>
        <taxon>Sordariomycetes</taxon>
        <taxon>Sordariomycetidae</taxon>
        <taxon>Magnaporthales</taxon>
        <taxon>Pyriculariaceae</taxon>
        <taxon>Pyricularia</taxon>
    </lineage>
</organism>
<dbReference type="InterPro" id="IPR012475">
    <property type="entry name" value="Fungal_lectin"/>
</dbReference>
<dbReference type="VEuPathDB" id="FungiDB:M_BR32_EuGene_00130681"/>
<dbReference type="SUPFAM" id="SSF89372">
    <property type="entry name" value="Fucose-specific lectin"/>
    <property type="match status" value="1"/>
</dbReference>
<evidence type="ECO:0000256" key="1">
    <source>
        <dbReference type="ARBA" id="ARBA00009042"/>
    </source>
</evidence>
<gene>
    <name evidence="4" type="ORF">PoMZ_07222</name>
</gene>
<keyword evidence="3" id="KW-1133">Transmembrane helix</keyword>
<sequence length="583" mass="61747">MSGAGAPMIPALSIPNSNDMNHYRNPKPEEIEMTVSPVQSLATPAQATASPAAPPSAVTPGGAQQQQQQQYNNMTPGPSGQIEVVPAPPPVVQPTQEYWDEKICLEAEYNPDHSLPESTDSATLARPPVGLPYAPNSGKTAAAPSDVKTAGLRRSPSTASIVAEPAPAYKSYSEAEVAQMAATYRGEAGVAQGDVPKPVDKPYIWGYPRKTVMYGAAGLGLLIVLIIAISVGVAVGGAARKNSGAEGVLDKGRLAAVNWTEANGVGHTAVVYQARDNSLMIAARDSLSNVWKSFNVTKDIMTKSNLTGLDVLSGTPLTAVSNNLQHNIYYLNSKREIQELFSTVPTADSWNLGLMGAKIKATVAPGSRISSTRQLCTNCTRSLFVTWQDDATNGIRLANFTNGEWVDQGSIFDSAAPGTALSMSTFTDFRGTGPFGTETNALRLYLAAGTNLVEMLNGPLNNFGWAQGNFDKPLAAGLAINPSPEIASITYGANGWFNNLLSYTDTRNQLMSAIWRGDTWSVQPASIANFDGGKSDGRTAQWQSLAATQTMSLFGLSGGRIHELTATASNPFLWTWTGVVKTA</sequence>
<proteinExistence type="inferred from homology"/>
<dbReference type="Proteomes" id="UP000294847">
    <property type="component" value="Chromosome 4"/>
</dbReference>
<dbReference type="EMBL" id="CP034207">
    <property type="protein sequence ID" value="QBZ60283.1"/>
    <property type="molecule type" value="Genomic_DNA"/>
</dbReference>
<keyword evidence="3" id="KW-0812">Transmembrane</keyword>
<accession>A0A4P7NEQ3</accession>
<protein>
    <submittedName>
        <fullName evidence="4">Uncharacterized protein</fullName>
    </submittedName>
</protein>
<feature type="transmembrane region" description="Helical" evidence="3">
    <location>
        <begin position="211"/>
        <end position="235"/>
    </location>
</feature>
<keyword evidence="3" id="KW-0472">Membrane</keyword>
<dbReference type="AlphaFoldDB" id="A0A4P7NEQ3"/>
<reference evidence="4 5" key="1">
    <citation type="journal article" date="2019" name="Mol. Biol. Evol.">
        <title>Blast fungal genomes show frequent chromosomal changes, gene gains and losses, and effector gene turnover.</title>
        <authorList>
            <person name="Gomez Luciano L.B."/>
            <person name="Jason Tsai I."/>
            <person name="Chuma I."/>
            <person name="Tosa Y."/>
            <person name="Chen Y.H."/>
            <person name="Li J.Y."/>
            <person name="Li M.Y."/>
            <person name="Jade Lu M.Y."/>
            <person name="Nakayashiki H."/>
            <person name="Li W.H."/>
        </authorList>
    </citation>
    <scope>NUCLEOTIDE SEQUENCE [LARGE SCALE GENOMIC DNA]</scope>
    <source>
        <strain evidence="4">MZ5-1-6</strain>
    </source>
</reference>
<evidence type="ECO:0000313" key="4">
    <source>
        <dbReference type="EMBL" id="QBZ60283.1"/>
    </source>
</evidence>
<feature type="region of interest" description="Disordered" evidence="2">
    <location>
        <begin position="1"/>
        <end position="79"/>
    </location>
</feature>
<evidence type="ECO:0000313" key="5">
    <source>
        <dbReference type="Proteomes" id="UP000294847"/>
    </source>
</evidence>
<evidence type="ECO:0000256" key="3">
    <source>
        <dbReference type="SAM" id="Phobius"/>
    </source>
</evidence>
<feature type="compositionally biased region" description="Low complexity" evidence="2">
    <location>
        <begin position="42"/>
        <end position="70"/>
    </location>
</feature>
<dbReference type="Gene3D" id="2.120.10.70">
    <property type="entry name" value="Fucose-specific lectin"/>
    <property type="match status" value="1"/>
</dbReference>
<evidence type="ECO:0000256" key="2">
    <source>
        <dbReference type="SAM" id="MobiDB-lite"/>
    </source>
</evidence>